<name>A0A9Q4PY90_9EURY</name>
<accession>A0A9Q4PY90</accession>
<comment type="similarity">
    <text evidence="10">Belongs to the ribose-phosphate pyrophosphokinase family. Class III (archaeal) subfamily.</text>
</comment>
<dbReference type="GO" id="GO:0006015">
    <property type="term" value="P:5-phosphoribose 1-diphosphate biosynthetic process"/>
    <property type="evidence" value="ECO:0007669"/>
    <property type="project" value="UniProtKB-UniRule"/>
</dbReference>
<comment type="cofactor">
    <cofactor evidence="10">
        <name>Mg(2+)</name>
        <dbReference type="ChEBI" id="CHEBI:18420"/>
    </cofactor>
    <text evidence="10">Binds 2 Mg(2+) ions per subunit.</text>
</comment>
<evidence type="ECO:0000259" key="11">
    <source>
        <dbReference type="Pfam" id="PF00156"/>
    </source>
</evidence>
<dbReference type="GO" id="GO:0000287">
    <property type="term" value="F:magnesium ion binding"/>
    <property type="evidence" value="ECO:0007669"/>
    <property type="project" value="UniProtKB-UniRule"/>
</dbReference>
<dbReference type="Pfam" id="PF00156">
    <property type="entry name" value="Pribosyltran"/>
    <property type="match status" value="1"/>
</dbReference>
<keyword evidence="5 10" id="KW-0547">Nucleotide-binding</keyword>
<keyword evidence="14" id="KW-1185">Reference proteome</keyword>
<dbReference type="Gene3D" id="3.40.50.2020">
    <property type="match status" value="2"/>
</dbReference>
<keyword evidence="8 10" id="KW-0460">Magnesium</keyword>
<feature type="binding site" evidence="10">
    <location>
        <begin position="34"/>
        <end position="36"/>
    </location>
    <ligand>
        <name>ATP</name>
        <dbReference type="ChEBI" id="CHEBI:30616"/>
    </ligand>
</feature>
<organism evidence="13 14">
    <name type="scientific">Methanogenium marinum</name>
    <dbReference type="NCBI Taxonomy" id="348610"/>
    <lineage>
        <taxon>Archaea</taxon>
        <taxon>Methanobacteriati</taxon>
        <taxon>Methanobacteriota</taxon>
        <taxon>Stenosarchaea group</taxon>
        <taxon>Methanomicrobia</taxon>
        <taxon>Methanomicrobiales</taxon>
        <taxon>Methanomicrobiaceae</taxon>
        <taxon>Methanogenium</taxon>
    </lineage>
</organism>
<feature type="binding site" evidence="10">
    <location>
        <position position="207"/>
    </location>
    <ligand>
        <name>D-ribose 5-phosphate</name>
        <dbReference type="ChEBI" id="CHEBI:78346"/>
    </ligand>
</feature>
<comment type="function">
    <text evidence="10">Involved in the biosynthesis of the central metabolite phospho-alpha-D-ribosyl-1-pyrophosphate (PRPP) via the transfer of pyrophosphoryl group from ATP to 1-hydroxyl of ribose-5-phosphate (Rib-5-P).</text>
</comment>
<comment type="caution">
    <text evidence="13">The sequence shown here is derived from an EMBL/GenBank/DDBJ whole genome shotgun (WGS) entry which is preliminary data.</text>
</comment>
<evidence type="ECO:0000256" key="1">
    <source>
        <dbReference type="ARBA" id="ARBA00022490"/>
    </source>
</evidence>
<dbReference type="CDD" id="cd06223">
    <property type="entry name" value="PRTases_typeI"/>
    <property type="match status" value="1"/>
</dbReference>
<evidence type="ECO:0000256" key="5">
    <source>
        <dbReference type="ARBA" id="ARBA00022741"/>
    </source>
</evidence>
<reference evidence="13" key="1">
    <citation type="submission" date="2022-01" db="EMBL/GenBank/DDBJ databases">
        <title>Draft genome of Methanogenium marinum DSM 15558.</title>
        <authorList>
            <person name="Chen S.-C."/>
            <person name="You Y.-T."/>
        </authorList>
    </citation>
    <scope>NUCLEOTIDE SEQUENCE</scope>
    <source>
        <strain evidence="13">DSM 15558</strain>
    </source>
</reference>
<dbReference type="InterPro" id="IPR005946">
    <property type="entry name" value="Rib-P_diPkinase"/>
</dbReference>
<evidence type="ECO:0000256" key="7">
    <source>
        <dbReference type="ARBA" id="ARBA00022840"/>
    </source>
</evidence>
<feature type="active site" evidence="10">
    <location>
        <position position="181"/>
    </location>
</feature>
<feature type="binding site" evidence="10">
    <location>
        <begin position="86"/>
        <end position="87"/>
    </location>
    <ligand>
        <name>ATP</name>
        <dbReference type="ChEBI" id="CHEBI:30616"/>
    </ligand>
</feature>
<evidence type="ECO:0000256" key="4">
    <source>
        <dbReference type="ARBA" id="ARBA00022727"/>
    </source>
</evidence>
<dbReference type="InterPro" id="IPR029057">
    <property type="entry name" value="PRTase-like"/>
</dbReference>
<dbReference type="InterPro" id="IPR029099">
    <property type="entry name" value="Pribosyltran_N"/>
</dbReference>
<dbReference type="GO" id="GO:0005524">
    <property type="term" value="F:ATP binding"/>
    <property type="evidence" value="ECO:0007669"/>
    <property type="project" value="UniProtKB-KW"/>
</dbReference>
<dbReference type="PANTHER" id="PTHR10210">
    <property type="entry name" value="RIBOSE-PHOSPHATE DIPHOSPHOKINASE FAMILY MEMBER"/>
    <property type="match status" value="1"/>
</dbReference>
<dbReference type="HAMAP" id="MF_00583_A">
    <property type="entry name" value="RibP_PPkinase_A"/>
    <property type="match status" value="1"/>
</dbReference>
<dbReference type="PANTHER" id="PTHR10210:SF32">
    <property type="entry name" value="RIBOSE-PHOSPHATE PYROPHOSPHOKINASE 2"/>
    <property type="match status" value="1"/>
</dbReference>
<feature type="domain" description="Ribose-phosphate pyrophosphokinase N-terminal" evidence="12">
    <location>
        <begin position="1"/>
        <end position="107"/>
    </location>
</feature>
<evidence type="ECO:0000256" key="2">
    <source>
        <dbReference type="ARBA" id="ARBA00022679"/>
    </source>
</evidence>
<keyword evidence="4 10" id="KW-0545">Nucleotide biosynthesis</keyword>
<evidence type="ECO:0000313" key="13">
    <source>
        <dbReference type="EMBL" id="MDE4908218.1"/>
    </source>
</evidence>
<keyword evidence="7 10" id="KW-0067">ATP-binding</keyword>
<dbReference type="SUPFAM" id="SSF53271">
    <property type="entry name" value="PRTase-like"/>
    <property type="match status" value="1"/>
</dbReference>
<dbReference type="SMART" id="SM01400">
    <property type="entry name" value="Pribosyltran_N"/>
    <property type="match status" value="1"/>
</dbReference>
<dbReference type="Proteomes" id="UP001143747">
    <property type="component" value="Unassembled WGS sequence"/>
</dbReference>
<evidence type="ECO:0000313" key="14">
    <source>
        <dbReference type="Proteomes" id="UP001143747"/>
    </source>
</evidence>
<gene>
    <name evidence="10" type="primary">prs</name>
    <name evidence="13" type="ORF">L0665_06295</name>
</gene>
<comment type="catalytic activity">
    <reaction evidence="9 10">
        <text>D-ribose 5-phosphate + ATP = 5-phospho-alpha-D-ribose 1-diphosphate + AMP + H(+)</text>
        <dbReference type="Rhea" id="RHEA:15609"/>
        <dbReference type="ChEBI" id="CHEBI:15378"/>
        <dbReference type="ChEBI" id="CHEBI:30616"/>
        <dbReference type="ChEBI" id="CHEBI:58017"/>
        <dbReference type="ChEBI" id="CHEBI:78346"/>
        <dbReference type="ChEBI" id="CHEBI:456215"/>
        <dbReference type="EC" id="2.7.6.1"/>
    </reaction>
</comment>
<dbReference type="EC" id="2.7.6.1" evidence="10"/>
<dbReference type="NCBIfam" id="TIGR01251">
    <property type="entry name" value="ribP_PPkin"/>
    <property type="match status" value="1"/>
</dbReference>
<dbReference type="InterPro" id="IPR000836">
    <property type="entry name" value="PRTase_dom"/>
</dbReference>
<evidence type="ECO:0000256" key="10">
    <source>
        <dbReference type="HAMAP-Rule" id="MF_00583"/>
    </source>
</evidence>
<dbReference type="GO" id="GO:0002189">
    <property type="term" value="C:ribose phosphate diphosphokinase complex"/>
    <property type="evidence" value="ECO:0007669"/>
    <property type="project" value="TreeGrafter"/>
</dbReference>
<keyword evidence="1 10" id="KW-0963">Cytoplasm</keyword>
<keyword evidence="6 10" id="KW-0418">Kinase</keyword>
<dbReference type="NCBIfam" id="NF002095">
    <property type="entry name" value="PRK00934.1"/>
    <property type="match status" value="1"/>
</dbReference>
<evidence type="ECO:0000256" key="9">
    <source>
        <dbReference type="ARBA" id="ARBA00049535"/>
    </source>
</evidence>
<feature type="binding site" evidence="10">
    <location>
        <begin position="211"/>
        <end position="215"/>
    </location>
    <ligand>
        <name>D-ribose 5-phosphate</name>
        <dbReference type="ChEBI" id="CHEBI:78346"/>
    </ligand>
</feature>
<dbReference type="Pfam" id="PF13793">
    <property type="entry name" value="Pribosyltran_N"/>
    <property type="match status" value="1"/>
</dbReference>
<feature type="domain" description="Phosphoribosyltransferase" evidence="11">
    <location>
        <begin position="148"/>
        <end position="237"/>
    </location>
</feature>
<comment type="subcellular location">
    <subcellularLocation>
        <location evidence="10">Cytoplasm</location>
    </subcellularLocation>
</comment>
<evidence type="ECO:0000256" key="3">
    <source>
        <dbReference type="ARBA" id="ARBA00022723"/>
    </source>
</evidence>
<dbReference type="AlphaFoldDB" id="A0A9Q4PY90"/>
<keyword evidence="3 10" id="KW-0479">Metal-binding</keyword>
<protein>
    <recommendedName>
        <fullName evidence="10">Ribose-phosphate pyrophosphokinase</fullName>
        <shortName evidence="10">RPPK</shortName>
        <ecNumber evidence="10">2.7.6.1</ecNumber>
    </recommendedName>
    <alternativeName>
        <fullName evidence="10">5-phospho-D-ribosyl alpha-1-diphosphate synthase</fullName>
    </alternativeName>
    <alternativeName>
        <fullName evidence="10">Phosphoribosyl diphosphate synthase</fullName>
    </alternativeName>
    <alternativeName>
        <fullName evidence="10">Phosphoribosyl pyrophosphate synthase</fullName>
        <shortName evidence="10">P-Rib-PP synthase</shortName>
        <shortName evidence="10">PRPP synthase</shortName>
        <shortName evidence="10">PRPPase</shortName>
    </alternativeName>
</protein>
<dbReference type="EMBL" id="JAKELO010000002">
    <property type="protein sequence ID" value="MDE4908218.1"/>
    <property type="molecule type" value="Genomic_DNA"/>
</dbReference>
<dbReference type="GO" id="GO:0016301">
    <property type="term" value="F:kinase activity"/>
    <property type="evidence" value="ECO:0007669"/>
    <property type="project" value="UniProtKB-KW"/>
</dbReference>
<proteinExistence type="inferred from homology"/>
<evidence type="ECO:0000256" key="8">
    <source>
        <dbReference type="ARBA" id="ARBA00022842"/>
    </source>
</evidence>
<dbReference type="GO" id="GO:0004749">
    <property type="term" value="F:ribose phosphate diphosphokinase activity"/>
    <property type="evidence" value="ECO:0007669"/>
    <property type="project" value="UniProtKB-UniRule"/>
</dbReference>
<feature type="binding site" evidence="10">
    <location>
        <position position="183"/>
    </location>
    <ligand>
        <name>D-ribose 5-phosphate</name>
        <dbReference type="ChEBI" id="CHEBI:78346"/>
    </ligand>
</feature>
<dbReference type="GO" id="GO:0006164">
    <property type="term" value="P:purine nucleotide biosynthetic process"/>
    <property type="evidence" value="ECO:0007669"/>
    <property type="project" value="TreeGrafter"/>
</dbReference>
<evidence type="ECO:0000256" key="6">
    <source>
        <dbReference type="ARBA" id="ARBA00022777"/>
    </source>
</evidence>
<comment type="pathway">
    <text evidence="10">Metabolic intermediate biosynthesis; 5-phospho-alpha-D-ribose 1-diphosphate biosynthesis; 5-phospho-alpha-D-ribose 1-diphosphate from D-ribose 5-phosphate (route I): step 1/1.</text>
</comment>
<dbReference type="RefSeq" id="WP_274924852.1">
    <property type="nucleotide sequence ID" value="NZ_JAKELO010000002.1"/>
</dbReference>
<dbReference type="InterPro" id="IPR037514">
    <property type="entry name" value="Rib-P_diPkinase_arc"/>
</dbReference>
<feature type="binding site" evidence="10">
    <location>
        <position position="119"/>
    </location>
    <ligand>
        <name>Mg(2+)</name>
        <dbReference type="ChEBI" id="CHEBI:18420"/>
        <label>1</label>
    </ligand>
</feature>
<sequence length="281" mass="29451">MKVACTEKSQILGSKVAKTLGLPLVYSQFKAFPDGELYLKTGALDGETLLVSSTADNQSLVQLLLMIDACDRSEITLVLPYMGYARQDKRFNDGEPISSRAVARALSAGVSRVITINIHEPSVLSHFRAPAIDITLAPEMARWVASLGCDEPIILAPDKGAVIFASEIAKHGGWEYDHLSKTRLSGEEVRIAPSSVDAKGRDIVITDDIISTGGTLATAAGMLKDGGARSVHAACVHGVFASGGFARLAAAGLASIAASDTIESAASSYTAAGMIAEAMRE</sequence>
<evidence type="ECO:0000259" key="12">
    <source>
        <dbReference type="Pfam" id="PF13793"/>
    </source>
</evidence>
<feature type="binding site" evidence="10">
    <location>
        <position position="158"/>
    </location>
    <ligand>
        <name>Mg(2+)</name>
        <dbReference type="ChEBI" id="CHEBI:18420"/>
        <label>2</label>
    </ligand>
</feature>
<dbReference type="GO" id="GO:0005737">
    <property type="term" value="C:cytoplasm"/>
    <property type="evidence" value="ECO:0007669"/>
    <property type="project" value="UniProtKB-SubCell"/>
</dbReference>
<keyword evidence="2 10" id="KW-0808">Transferase</keyword>